<dbReference type="Proteomes" id="UP000553209">
    <property type="component" value="Unassembled WGS sequence"/>
</dbReference>
<evidence type="ECO:0000313" key="2">
    <source>
        <dbReference type="EMBL" id="NKZ01283.1"/>
    </source>
</evidence>
<sequence length="292" mass="30905">MIVVTGATGALNGATVEHLLRRVPADRIGVSARDVTRARHLADRGVRVRRGSYDDPAALRDSFEGADQVLLVSSSDTEADVVGQHRVAIEAAVAAGARRVLYTSQHGAAADSPYPPARLHAATEAVLAESGTAWTALRYGFFGSLDHLLGPWQRTGVIAKPADGPLPWTDRADLAEAAAVILTGERSFDGPVTLTPPEPVTLGDFARIASELTGRGIERVVVDDERWSAEQVASGVPEHMVRMTLMMSRAARDGHFAGHHPLLTELLGREPRSAAEQLADHVAASGVSSPTA</sequence>
<evidence type="ECO:0000259" key="1">
    <source>
        <dbReference type="Pfam" id="PF05368"/>
    </source>
</evidence>
<dbReference type="InterPro" id="IPR036291">
    <property type="entry name" value="NAD(P)-bd_dom_sf"/>
</dbReference>
<proteinExistence type="predicted"/>
<dbReference type="InterPro" id="IPR008030">
    <property type="entry name" value="NmrA-like"/>
</dbReference>
<organism evidence="2 3">
    <name type="scientific">Nocardiopsis alborubida</name>
    <dbReference type="NCBI Taxonomy" id="146802"/>
    <lineage>
        <taxon>Bacteria</taxon>
        <taxon>Bacillati</taxon>
        <taxon>Actinomycetota</taxon>
        <taxon>Actinomycetes</taxon>
        <taxon>Streptosporangiales</taxon>
        <taxon>Nocardiopsidaceae</taxon>
        <taxon>Nocardiopsis</taxon>
    </lineage>
</organism>
<dbReference type="InterPro" id="IPR052718">
    <property type="entry name" value="NmrA-type_oxidoreductase"/>
</dbReference>
<protein>
    <submittedName>
        <fullName evidence="2">NAD(P)H-binding protein</fullName>
    </submittedName>
</protein>
<dbReference type="RefSeq" id="WP_061081433.1">
    <property type="nucleotide sequence ID" value="NZ_JAAXPG010000034.1"/>
</dbReference>
<gene>
    <name evidence="2" type="ORF">HGB44_26950</name>
</gene>
<evidence type="ECO:0000313" key="3">
    <source>
        <dbReference type="Proteomes" id="UP000553209"/>
    </source>
</evidence>
<feature type="domain" description="NmrA-like" evidence="1">
    <location>
        <begin position="2"/>
        <end position="244"/>
    </location>
</feature>
<dbReference type="PANTHER" id="PTHR47129">
    <property type="entry name" value="QUINONE OXIDOREDUCTASE 2"/>
    <property type="match status" value="1"/>
</dbReference>
<accession>A0A7X6MIC2</accession>
<keyword evidence="3" id="KW-1185">Reference proteome</keyword>
<dbReference type="Gene3D" id="3.90.25.10">
    <property type="entry name" value="UDP-galactose 4-epimerase, domain 1"/>
    <property type="match status" value="1"/>
</dbReference>
<dbReference type="EMBL" id="JAAXPG010000034">
    <property type="protein sequence ID" value="NKZ01283.1"/>
    <property type="molecule type" value="Genomic_DNA"/>
</dbReference>
<comment type="caution">
    <text evidence="2">The sequence shown here is derived from an EMBL/GenBank/DDBJ whole genome shotgun (WGS) entry which is preliminary data.</text>
</comment>
<dbReference type="PANTHER" id="PTHR47129:SF1">
    <property type="entry name" value="NMRA-LIKE DOMAIN-CONTAINING PROTEIN"/>
    <property type="match status" value="1"/>
</dbReference>
<dbReference type="Pfam" id="PF05368">
    <property type="entry name" value="NmrA"/>
    <property type="match status" value="1"/>
</dbReference>
<dbReference type="AlphaFoldDB" id="A0A7X6MIC2"/>
<dbReference type="SUPFAM" id="SSF51735">
    <property type="entry name" value="NAD(P)-binding Rossmann-fold domains"/>
    <property type="match status" value="1"/>
</dbReference>
<name>A0A7X6MIC2_9ACTN</name>
<dbReference type="Gene3D" id="3.40.50.720">
    <property type="entry name" value="NAD(P)-binding Rossmann-like Domain"/>
    <property type="match status" value="1"/>
</dbReference>
<reference evidence="2 3" key="1">
    <citation type="submission" date="2020-04" db="EMBL/GenBank/DDBJ databases">
        <title>MicrobeNet Type strains.</title>
        <authorList>
            <person name="Nicholson A.C."/>
        </authorList>
    </citation>
    <scope>NUCLEOTIDE SEQUENCE [LARGE SCALE GENOMIC DNA]</scope>
    <source>
        <strain evidence="2 3">ATCC 23612</strain>
    </source>
</reference>